<name>A0AAD5TP28_9FUNG</name>
<dbReference type="GO" id="GO:0050661">
    <property type="term" value="F:NADP binding"/>
    <property type="evidence" value="ECO:0007669"/>
    <property type="project" value="InterPro"/>
</dbReference>
<dbReference type="InterPro" id="IPR020946">
    <property type="entry name" value="Flavin_mOase-like"/>
</dbReference>
<evidence type="ECO:0000256" key="5">
    <source>
        <dbReference type="SAM" id="SignalP"/>
    </source>
</evidence>
<keyword evidence="3" id="KW-0274">FAD</keyword>
<evidence type="ECO:0000256" key="1">
    <source>
        <dbReference type="ARBA" id="ARBA00010139"/>
    </source>
</evidence>
<dbReference type="EMBL" id="JADGJQ010000014">
    <property type="protein sequence ID" value="KAJ3180929.1"/>
    <property type="molecule type" value="Genomic_DNA"/>
</dbReference>
<dbReference type="AlphaFoldDB" id="A0AAD5TP28"/>
<proteinExistence type="inferred from homology"/>
<sequence length="552" mass="61189">MSGLNLSVAVIGAGVCGLAAAIRVRELGITQLTIYEKDEDVGGTWLNNRYPGCGCDVESHLYSFSFAQNPNWSTAYAGRAEIHQYVRDVVADKKLLPHIRFRTRVVSMSWSAAESRWRLKLAIRGDNGSVESVDATANVVICAMGPLSVPSIPANIDPAEFDGPVVHTNEWDESVQHKGKRVAVIGNAASGVQVIGAIVDEVESLTVFQRTPNWVLPRWNPQHSAPFKWIFAHVPGAQRVWRTLLYLRRDLILHNVFRPSNFLAGRVSKLAANWMKSSVPPEMHDAIIPNYRFGCKRLIVSNDYLPAISSPKTTLITTPIQRLTKTGVLLTDGTTVPADLVVLATGFQIQKPFTSTEVIGSDETTTLAEKWANTRDAYLGITAHGYPNMYLMLGPYTGLAHSSVLTMAELQAEYVTRILRRQMQTGTPAVAVTKAAEQAFVARCEKGMDGTAWKDGGCVSWYLDKPGGSPSALWPWTVFWYWWTTRKVVWSDYEPKMVLPLKMRLMMLVPTPRRAVKSVLLVLLAMAITRRFAVGKGAHDWITGLTRKLVGR</sequence>
<dbReference type="Proteomes" id="UP001212152">
    <property type="component" value="Unassembled WGS sequence"/>
</dbReference>
<dbReference type="GO" id="GO:0050660">
    <property type="term" value="F:flavin adenine dinucleotide binding"/>
    <property type="evidence" value="ECO:0007669"/>
    <property type="project" value="InterPro"/>
</dbReference>
<dbReference type="PANTHER" id="PTHR42877:SF4">
    <property type="entry name" value="FAD_NAD(P)-BINDING DOMAIN-CONTAINING PROTEIN-RELATED"/>
    <property type="match status" value="1"/>
</dbReference>
<dbReference type="SUPFAM" id="SSF51905">
    <property type="entry name" value="FAD/NAD(P)-binding domain"/>
    <property type="match status" value="1"/>
</dbReference>
<dbReference type="Gene3D" id="3.50.50.60">
    <property type="entry name" value="FAD/NAD(P)-binding domain"/>
    <property type="match status" value="2"/>
</dbReference>
<feature type="signal peptide" evidence="5">
    <location>
        <begin position="1"/>
        <end position="21"/>
    </location>
</feature>
<gene>
    <name evidence="6" type="ORF">HDU87_001575</name>
</gene>
<keyword evidence="2" id="KW-0285">Flavoprotein</keyword>
<dbReference type="PRINTS" id="PR00370">
    <property type="entry name" value="FMOXYGENASE"/>
</dbReference>
<keyword evidence="7" id="KW-1185">Reference proteome</keyword>
<evidence type="ECO:0000256" key="3">
    <source>
        <dbReference type="ARBA" id="ARBA00022827"/>
    </source>
</evidence>
<dbReference type="InterPro" id="IPR036188">
    <property type="entry name" value="FAD/NAD-bd_sf"/>
</dbReference>
<feature type="chain" id="PRO_5042255184" description="Monooxygenase" evidence="5">
    <location>
        <begin position="22"/>
        <end position="552"/>
    </location>
</feature>
<evidence type="ECO:0000256" key="2">
    <source>
        <dbReference type="ARBA" id="ARBA00022630"/>
    </source>
</evidence>
<dbReference type="InterPro" id="IPR000960">
    <property type="entry name" value="Flavin_mOase"/>
</dbReference>
<comment type="caution">
    <text evidence="6">The sequence shown here is derived from an EMBL/GenBank/DDBJ whole genome shotgun (WGS) entry which is preliminary data.</text>
</comment>
<protein>
    <recommendedName>
        <fullName evidence="8">Monooxygenase</fullName>
    </recommendedName>
</protein>
<comment type="similarity">
    <text evidence="1">Belongs to the FAD-binding monooxygenase family.</text>
</comment>
<dbReference type="Pfam" id="PF00743">
    <property type="entry name" value="FMO-like"/>
    <property type="match status" value="1"/>
</dbReference>
<evidence type="ECO:0000313" key="7">
    <source>
        <dbReference type="Proteomes" id="UP001212152"/>
    </source>
</evidence>
<reference evidence="6" key="1">
    <citation type="submission" date="2020-05" db="EMBL/GenBank/DDBJ databases">
        <title>Phylogenomic resolution of chytrid fungi.</title>
        <authorList>
            <person name="Stajich J.E."/>
            <person name="Amses K."/>
            <person name="Simmons R."/>
            <person name="Seto K."/>
            <person name="Myers J."/>
            <person name="Bonds A."/>
            <person name="Quandt C.A."/>
            <person name="Barry K."/>
            <person name="Liu P."/>
            <person name="Grigoriev I."/>
            <person name="Longcore J.E."/>
            <person name="James T.Y."/>
        </authorList>
    </citation>
    <scope>NUCLEOTIDE SEQUENCE</scope>
    <source>
        <strain evidence="6">JEL0379</strain>
    </source>
</reference>
<keyword evidence="4" id="KW-0560">Oxidoreductase</keyword>
<evidence type="ECO:0000256" key="4">
    <source>
        <dbReference type="ARBA" id="ARBA00023002"/>
    </source>
</evidence>
<dbReference type="PANTHER" id="PTHR42877">
    <property type="entry name" value="L-ORNITHINE N(5)-MONOOXYGENASE-RELATED"/>
    <property type="match status" value="1"/>
</dbReference>
<dbReference type="GO" id="GO:0004499">
    <property type="term" value="F:N,N-dimethylaniline monooxygenase activity"/>
    <property type="evidence" value="ECO:0007669"/>
    <property type="project" value="InterPro"/>
</dbReference>
<organism evidence="6 7">
    <name type="scientific">Geranomyces variabilis</name>
    <dbReference type="NCBI Taxonomy" id="109894"/>
    <lineage>
        <taxon>Eukaryota</taxon>
        <taxon>Fungi</taxon>
        <taxon>Fungi incertae sedis</taxon>
        <taxon>Chytridiomycota</taxon>
        <taxon>Chytridiomycota incertae sedis</taxon>
        <taxon>Chytridiomycetes</taxon>
        <taxon>Spizellomycetales</taxon>
        <taxon>Powellomycetaceae</taxon>
        <taxon>Geranomyces</taxon>
    </lineage>
</organism>
<evidence type="ECO:0008006" key="8">
    <source>
        <dbReference type="Google" id="ProtNLM"/>
    </source>
</evidence>
<dbReference type="InterPro" id="IPR051209">
    <property type="entry name" value="FAD-bind_Monooxygenase_sf"/>
</dbReference>
<keyword evidence="5" id="KW-0732">Signal</keyword>
<evidence type="ECO:0000313" key="6">
    <source>
        <dbReference type="EMBL" id="KAJ3180929.1"/>
    </source>
</evidence>
<accession>A0AAD5TP28</accession>